<protein>
    <submittedName>
        <fullName evidence="4">Acyl-coenzyme A thioesterase 9, mitochondrial</fullName>
    </submittedName>
</protein>
<name>A0A1R1YM60_9FUNG</name>
<dbReference type="Gene3D" id="3.10.129.10">
    <property type="entry name" value="Hotdog Thioesterase"/>
    <property type="match status" value="1"/>
</dbReference>
<dbReference type="GO" id="GO:0047617">
    <property type="term" value="F:fatty acyl-CoA hydrolase activity"/>
    <property type="evidence" value="ECO:0007669"/>
    <property type="project" value="TreeGrafter"/>
</dbReference>
<dbReference type="GO" id="GO:0005739">
    <property type="term" value="C:mitochondrion"/>
    <property type="evidence" value="ECO:0007669"/>
    <property type="project" value="TreeGrafter"/>
</dbReference>
<dbReference type="InterPro" id="IPR029069">
    <property type="entry name" value="HotDog_dom_sf"/>
</dbReference>
<reference evidence="5" key="1">
    <citation type="submission" date="2017-01" db="EMBL/GenBank/DDBJ databases">
        <authorList>
            <person name="Wang Y."/>
            <person name="White M."/>
            <person name="Kvist S."/>
            <person name="Moncalvo J.-M."/>
        </authorList>
    </citation>
    <scope>NUCLEOTIDE SEQUENCE [LARGE SCALE GENOMIC DNA]</scope>
    <source>
        <strain evidence="5">ID-206-W2</strain>
    </source>
</reference>
<sequence>MRPISKSLDDFSFTKPVNVGSILRLTSQVVYSFESKGESLFSSSSSSSSSSSAGVSGSDVGDDAENPISVKNGGVVNDNIIQVAVKVEVLDPIKQTIEVTNTFYFTFESEKKVKRVIPRTYEDMVKYIEGRRRSRIGNFISKAQ</sequence>
<dbReference type="Proteomes" id="UP000187429">
    <property type="component" value="Unassembled WGS sequence"/>
</dbReference>
<feature type="compositionally biased region" description="Low complexity" evidence="3">
    <location>
        <begin position="42"/>
        <end position="59"/>
    </location>
</feature>
<accession>A0A1R1YM60</accession>
<keyword evidence="2" id="KW-0378">Hydrolase</keyword>
<dbReference type="AlphaFoldDB" id="A0A1R1YM60"/>
<dbReference type="EMBL" id="LSSM01000739">
    <property type="protein sequence ID" value="OMJ28009.1"/>
    <property type="molecule type" value="Genomic_DNA"/>
</dbReference>
<proteinExistence type="inferred from homology"/>
<gene>
    <name evidence="4" type="ORF">AYI69_g2533</name>
</gene>
<dbReference type="PANTHER" id="PTHR12655:SF0">
    <property type="entry name" value="ACYL-COENZYME A THIOESTERASE 9, MITOCHONDRIAL"/>
    <property type="match status" value="1"/>
</dbReference>
<evidence type="ECO:0000313" key="5">
    <source>
        <dbReference type="Proteomes" id="UP000187429"/>
    </source>
</evidence>
<dbReference type="PANTHER" id="PTHR12655">
    <property type="entry name" value="ACYL-COA THIOESTERASE"/>
    <property type="match status" value="1"/>
</dbReference>
<evidence type="ECO:0000256" key="3">
    <source>
        <dbReference type="SAM" id="MobiDB-lite"/>
    </source>
</evidence>
<organism evidence="4 5">
    <name type="scientific">Smittium culicis</name>
    <dbReference type="NCBI Taxonomy" id="133412"/>
    <lineage>
        <taxon>Eukaryota</taxon>
        <taxon>Fungi</taxon>
        <taxon>Fungi incertae sedis</taxon>
        <taxon>Zoopagomycota</taxon>
        <taxon>Kickxellomycotina</taxon>
        <taxon>Harpellomycetes</taxon>
        <taxon>Harpellales</taxon>
        <taxon>Legeriomycetaceae</taxon>
        <taxon>Smittium</taxon>
    </lineage>
</organism>
<dbReference type="SUPFAM" id="SSF54637">
    <property type="entry name" value="Thioesterase/thiol ester dehydrase-isomerase"/>
    <property type="match status" value="1"/>
</dbReference>
<dbReference type="OrthoDB" id="331699at2759"/>
<comment type="similarity">
    <text evidence="1">Belongs to the acyl coenzyme A hydrolase family.</text>
</comment>
<evidence type="ECO:0000256" key="2">
    <source>
        <dbReference type="ARBA" id="ARBA00022801"/>
    </source>
</evidence>
<comment type="caution">
    <text evidence="4">The sequence shown here is derived from an EMBL/GenBank/DDBJ whole genome shotgun (WGS) entry which is preliminary data.</text>
</comment>
<dbReference type="GO" id="GO:0006637">
    <property type="term" value="P:acyl-CoA metabolic process"/>
    <property type="evidence" value="ECO:0007669"/>
    <property type="project" value="TreeGrafter"/>
</dbReference>
<evidence type="ECO:0000313" key="4">
    <source>
        <dbReference type="EMBL" id="OMJ28009.1"/>
    </source>
</evidence>
<feature type="region of interest" description="Disordered" evidence="3">
    <location>
        <begin position="39"/>
        <end position="73"/>
    </location>
</feature>
<evidence type="ECO:0000256" key="1">
    <source>
        <dbReference type="ARBA" id="ARBA00010458"/>
    </source>
</evidence>
<keyword evidence="5" id="KW-1185">Reference proteome</keyword>